<dbReference type="Proteomes" id="UP000242857">
    <property type="component" value="Unassembled WGS sequence"/>
</dbReference>
<evidence type="ECO:0000313" key="2">
    <source>
        <dbReference type="Proteomes" id="UP000242857"/>
    </source>
</evidence>
<dbReference type="OrthoDB" id="9795682at2"/>
<organism evidence="1 2">
    <name type="scientific">Thermomonas hydrothermalis</name>
    <dbReference type="NCBI Taxonomy" id="213588"/>
    <lineage>
        <taxon>Bacteria</taxon>
        <taxon>Pseudomonadati</taxon>
        <taxon>Pseudomonadota</taxon>
        <taxon>Gammaproteobacteria</taxon>
        <taxon>Lysobacterales</taxon>
        <taxon>Lysobacteraceae</taxon>
        <taxon>Thermomonas</taxon>
    </lineage>
</organism>
<proteinExistence type="predicted"/>
<sequence>MTDKLFEAALGVSPPWQVTGADFDLAAKTLTIRVDFIAGSRFALAGVEGQHPVHDTVAKRYRHLNFFQHECFLEVRIPRVKLPDGSVRQVDPPWAG</sequence>
<name>A0A1M5AJ95_9GAMM</name>
<evidence type="ECO:0000313" key="1">
    <source>
        <dbReference type="EMBL" id="SHF29982.1"/>
    </source>
</evidence>
<protein>
    <submittedName>
        <fullName evidence="1">Uncharacterized protein</fullName>
    </submittedName>
</protein>
<dbReference type="EMBL" id="FQUK01000055">
    <property type="protein sequence ID" value="SHF29982.1"/>
    <property type="molecule type" value="Genomic_DNA"/>
</dbReference>
<dbReference type="STRING" id="213588.SAMN02745204_02214"/>
<feature type="non-terminal residue" evidence="1">
    <location>
        <position position="96"/>
    </location>
</feature>
<gene>
    <name evidence="1" type="ORF">SAMN02745204_02214</name>
</gene>
<dbReference type="AlphaFoldDB" id="A0A1M5AJ95"/>
<reference evidence="2" key="1">
    <citation type="submission" date="2016-11" db="EMBL/GenBank/DDBJ databases">
        <authorList>
            <person name="Varghese N."/>
            <person name="Submissions S."/>
        </authorList>
    </citation>
    <scope>NUCLEOTIDE SEQUENCE [LARGE SCALE GENOMIC DNA]</scope>
    <source>
        <strain evidence="2">DSM 14834</strain>
    </source>
</reference>
<keyword evidence="2" id="KW-1185">Reference proteome</keyword>
<accession>A0A1M5AJ95</accession>